<dbReference type="InterPro" id="IPR043519">
    <property type="entry name" value="NT_sf"/>
</dbReference>
<reference evidence="2 3" key="1">
    <citation type="journal article" date="2012" name="J. Bacteriol.">
        <title>Genome Sequence of Corynebacterium casei UCMA 3821, Isolated from a Smear-Ripened Cheese.</title>
        <authorList>
            <person name="Monnet C."/>
            <person name="Loux V."/>
            <person name="Bento P."/>
            <person name="Gibrat J.F."/>
            <person name="Straub C."/>
            <person name="Bonnarme P."/>
            <person name="Landaud S."/>
            <person name="Irlinger F."/>
        </authorList>
    </citation>
    <scope>NUCLEOTIDE SEQUENCE [LARGE SCALE GENOMIC DNA]</scope>
    <source>
        <strain evidence="2 3">UCMA 3821</strain>
    </source>
</reference>
<accession>G7HWJ1</accession>
<dbReference type="InterPro" id="IPR002934">
    <property type="entry name" value="Polymerase_NTP_transf_dom"/>
</dbReference>
<evidence type="ECO:0000313" key="3">
    <source>
        <dbReference type="Proteomes" id="UP000004840"/>
    </source>
</evidence>
<feature type="domain" description="Polymerase nucleotidyl transferase" evidence="1">
    <location>
        <begin position="14"/>
        <end position="73"/>
    </location>
</feature>
<dbReference type="AlphaFoldDB" id="G7HWJ1"/>
<dbReference type="Gene3D" id="3.30.460.10">
    <property type="entry name" value="Beta Polymerase, domain 2"/>
    <property type="match status" value="1"/>
</dbReference>
<dbReference type="EMBL" id="CAFW01000033">
    <property type="protein sequence ID" value="CCE54556.1"/>
    <property type="molecule type" value="Genomic_DNA"/>
</dbReference>
<gene>
    <name evidence="2" type="ORF">CCAS_04890</name>
</gene>
<sequence length="362" mass="40290">MEIRECIAAAHAVINEVNETENIDSAYIGGSIPAGLGNKSSDVDLFLLFDEDSIEGAKVQQFAVEGIRVDVERYSLKELHTYLDRIESIEITGPQLVELDGGLKEPLDWYGRLYASIELQTSSKLAELVTRSRSIELKARRIYSSYWSLFSDGYVEDFVGAVDSDDDKGSCIMASQQMVAMAAKSLLAAAGDFYYPPKWVYKQIDRMFPSHYALADFQSLQTGAWIDMGIPPHQVLLRVQTLYANAVLELFYPGSTSAILPRNESISPTLPRLYRVSGAVPFKADGGKVLLHFELQRQVTLSFILFLVWTLCDGRTQDEIIESVSSYLSREDIQVNGSVSDLVGKVLPKLQQSNLISNVGDY</sequence>
<protein>
    <recommendedName>
        <fullName evidence="1">Polymerase nucleotidyl transferase domain-containing protein</fullName>
    </recommendedName>
</protein>
<dbReference type="Pfam" id="PF01909">
    <property type="entry name" value="NTP_transf_2"/>
    <property type="match status" value="1"/>
</dbReference>
<dbReference type="RefSeq" id="WP_006822078.1">
    <property type="nucleotide sequence ID" value="NZ_CAFW01000033.1"/>
</dbReference>
<evidence type="ECO:0000313" key="2">
    <source>
        <dbReference type="EMBL" id="CCE54556.1"/>
    </source>
</evidence>
<dbReference type="GO" id="GO:0016779">
    <property type="term" value="F:nucleotidyltransferase activity"/>
    <property type="evidence" value="ECO:0007669"/>
    <property type="project" value="InterPro"/>
</dbReference>
<comment type="caution">
    <text evidence="2">The sequence shown here is derived from an EMBL/GenBank/DDBJ whole genome shotgun (WGS) entry which is preliminary data.</text>
</comment>
<evidence type="ECO:0000259" key="1">
    <source>
        <dbReference type="Pfam" id="PF01909"/>
    </source>
</evidence>
<proteinExistence type="predicted"/>
<dbReference type="SUPFAM" id="SSF81301">
    <property type="entry name" value="Nucleotidyltransferase"/>
    <property type="match status" value="1"/>
</dbReference>
<organism evidence="2 3">
    <name type="scientific">Corynebacterium casei UCMA 3821</name>
    <dbReference type="NCBI Taxonomy" id="1110505"/>
    <lineage>
        <taxon>Bacteria</taxon>
        <taxon>Bacillati</taxon>
        <taxon>Actinomycetota</taxon>
        <taxon>Actinomycetes</taxon>
        <taxon>Mycobacteriales</taxon>
        <taxon>Corynebacteriaceae</taxon>
        <taxon>Corynebacterium</taxon>
    </lineage>
</organism>
<name>G7HWJ1_9CORY</name>
<dbReference type="Proteomes" id="UP000004840">
    <property type="component" value="Unassembled WGS sequence"/>
</dbReference>